<keyword evidence="4 7" id="KW-0963">Cytoplasm</keyword>
<comment type="pathway">
    <text evidence="7 8">Carbohydrate biosynthesis; gluconeogenesis.</text>
</comment>
<dbReference type="PANTHER" id="PTHR21139">
    <property type="entry name" value="TRIOSEPHOSPHATE ISOMERASE"/>
    <property type="match status" value="1"/>
</dbReference>
<dbReference type="PROSITE" id="PS51440">
    <property type="entry name" value="TIM_2"/>
    <property type="match status" value="1"/>
</dbReference>
<dbReference type="GO" id="GO:0006096">
    <property type="term" value="P:glycolytic process"/>
    <property type="evidence" value="ECO:0007669"/>
    <property type="project" value="UniProtKB-UniRule"/>
</dbReference>
<evidence type="ECO:0000256" key="1">
    <source>
        <dbReference type="ARBA" id="ARBA00004680"/>
    </source>
</evidence>
<comment type="subcellular location">
    <subcellularLocation>
        <location evidence="7 8">Cytoplasm</location>
    </subcellularLocation>
</comment>
<comment type="catalytic activity">
    <reaction evidence="7 8">
        <text>D-glyceraldehyde 3-phosphate = dihydroxyacetone phosphate</text>
        <dbReference type="Rhea" id="RHEA:18585"/>
        <dbReference type="ChEBI" id="CHEBI:57642"/>
        <dbReference type="ChEBI" id="CHEBI:59776"/>
        <dbReference type="EC" id="5.3.1.1"/>
    </reaction>
</comment>
<dbReference type="InterPro" id="IPR020861">
    <property type="entry name" value="Triosephosphate_isomerase_AS"/>
</dbReference>
<keyword evidence="5 7" id="KW-0324">Glycolysis</keyword>
<dbReference type="GO" id="GO:0005829">
    <property type="term" value="C:cytosol"/>
    <property type="evidence" value="ECO:0007669"/>
    <property type="project" value="TreeGrafter"/>
</dbReference>
<name>A0A7V0XFP4_UNCW3</name>
<evidence type="ECO:0000256" key="2">
    <source>
        <dbReference type="ARBA" id="ARBA00007422"/>
    </source>
</evidence>
<evidence type="ECO:0000256" key="7">
    <source>
        <dbReference type="HAMAP-Rule" id="MF_00147"/>
    </source>
</evidence>
<dbReference type="PROSITE" id="PS00171">
    <property type="entry name" value="TIM_1"/>
    <property type="match status" value="1"/>
</dbReference>
<evidence type="ECO:0000256" key="8">
    <source>
        <dbReference type="RuleBase" id="RU363013"/>
    </source>
</evidence>
<dbReference type="GO" id="GO:0004807">
    <property type="term" value="F:triose-phosphate isomerase activity"/>
    <property type="evidence" value="ECO:0007669"/>
    <property type="project" value="UniProtKB-UniRule"/>
</dbReference>
<keyword evidence="3 7" id="KW-0312">Gluconeogenesis</keyword>
<dbReference type="InterPro" id="IPR022896">
    <property type="entry name" value="TrioseP_Isoase_bac/euk"/>
</dbReference>
<comment type="function">
    <text evidence="7">Involved in the gluconeogenesis. Catalyzes stereospecifically the conversion of dihydroxyacetone phosphate (DHAP) to D-glyceraldehyde-3-phosphate (G3P).</text>
</comment>
<dbReference type="Pfam" id="PF00121">
    <property type="entry name" value="TIM"/>
    <property type="match status" value="1"/>
</dbReference>
<evidence type="ECO:0000256" key="3">
    <source>
        <dbReference type="ARBA" id="ARBA00022432"/>
    </source>
</evidence>
<reference evidence="9" key="1">
    <citation type="journal article" date="2020" name="mSystems">
        <title>Genome- and Community-Level Interaction Insights into Carbon Utilization and Element Cycling Functions of Hydrothermarchaeota in Hydrothermal Sediment.</title>
        <authorList>
            <person name="Zhou Z."/>
            <person name="Liu Y."/>
            <person name="Xu W."/>
            <person name="Pan J."/>
            <person name="Luo Z.H."/>
            <person name="Li M."/>
        </authorList>
    </citation>
    <scope>NUCLEOTIDE SEQUENCE [LARGE SCALE GENOMIC DNA]</scope>
    <source>
        <strain evidence="9">SpSt-1182</strain>
    </source>
</reference>
<feature type="binding site" evidence="7">
    <location>
        <position position="211"/>
    </location>
    <ligand>
        <name>substrate</name>
    </ligand>
</feature>
<organism evidence="9">
    <name type="scientific">candidate division WOR-3 bacterium</name>
    <dbReference type="NCBI Taxonomy" id="2052148"/>
    <lineage>
        <taxon>Bacteria</taxon>
        <taxon>Bacteria division WOR-3</taxon>
    </lineage>
</organism>
<comment type="subunit">
    <text evidence="7 8">Homodimer.</text>
</comment>
<feature type="binding site" evidence="7">
    <location>
        <position position="171"/>
    </location>
    <ligand>
        <name>substrate</name>
    </ligand>
</feature>
<dbReference type="GO" id="GO:0006094">
    <property type="term" value="P:gluconeogenesis"/>
    <property type="evidence" value="ECO:0007669"/>
    <property type="project" value="UniProtKB-UniRule"/>
</dbReference>
<feature type="binding site" evidence="7">
    <location>
        <begin position="232"/>
        <end position="233"/>
    </location>
    <ligand>
        <name>substrate</name>
    </ligand>
</feature>
<dbReference type="Gene3D" id="3.20.20.70">
    <property type="entry name" value="Aldolase class I"/>
    <property type="match status" value="1"/>
</dbReference>
<protein>
    <recommendedName>
        <fullName evidence="7 8">Triosephosphate isomerase</fullName>
        <shortName evidence="7">TIM</shortName>
        <shortName evidence="7">TPI</shortName>
        <ecNumber evidence="7 8">5.3.1.1</ecNumber>
    </recommendedName>
    <alternativeName>
        <fullName evidence="7">Triose-phosphate isomerase</fullName>
    </alternativeName>
</protein>
<dbReference type="InterPro" id="IPR035990">
    <property type="entry name" value="TIM_sf"/>
</dbReference>
<keyword evidence="6 7" id="KW-0413">Isomerase</keyword>
<dbReference type="EC" id="5.3.1.1" evidence="7 8"/>
<dbReference type="NCBIfam" id="TIGR00419">
    <property type="entry name" value="tim"/>
    <property type="match status" value="1"/>
</dbReference>
<dbReference type="CDD" id="cd00311">
    <property type="entry name" value="TIM"/>
    <property type="match status" value="1"/>
</dbReference>
<dbReference type="UniPathway" id="UPA00109">
    <property type="reaction ID" value="UER00189"/>
</dbReference>
<dbReference type="InterPro" id="IPR000652">
    <property type="entry name" value="Triosephosphate_isomerase"/>
</dbReference>
<evidence type="ECO:0000313" key="9">
    <source>
        <dbReference type="EMBL" id="HDR00269.1"/>
    </source>
</evidence>
<feature type="binding site" evidence="7">
    <location>
        <begin position="9"/>
        <end position="11"/>
    </location>
    <ligand>
        <name>substrate</name>
    </ligand>
</feature>
<dbReference type="InterPro" id="IPR013785">
    <property type="entry name" value="Aldolase_TIM"/>
</dbReference>
<dbReference type="SUPFAM" id="SSF51351">
    <property type="entry name" value="Triosephosphate isomerase (TIM)"/>
    <property type="match status" value="1"/>
</dbReference>
<dbReference type="AlphaFoldDB" id="A0A7V0XFP4"/>
<evidence type="ECO:0000256" key="4">
    <source>
        <dbReference type="ARBA" id="ARBA00022490"/>
    </source>
</evidence>
<dbReference type="GO" id="GO:0019563">
    <property type="term" value="P:glycerol catabolic process"/>
    <property type="evidence" value="ECO:0007669"/>
    <property type="project" value="TreeGrafter"/>
</dbReference>
<dbReference type="UniPathway" id="UPA00138"/>
<dbReference type="EMBL" id="DSBX01000320">
    <property type="protein sequence ID" value="HDR00269.1"/>
    <property type="molecule type" value="Genomic_DNA"/>
</dbReference>
<feature type="active site" description="Proton acceptor" evidence="7">
    <location>
        <position position="165"/>
    </location>
</feature>
<comment type="similarity">
    <text evidence="2 7 8">Belongs to the triosephosphate isomerase family.</text>
</comment>
<feature type="active site" description="Electrophile" evidence="7">
    <location>
        <position position="95"/>
    </location>
</feature>
<proteinExistence type="inferred from homology"/>
<accession>A0A7V0XFP4</accession>
<dbReference type="GO" id="GO:0046166">
    <property type="term" value="P:glyceraldehyde-3-phosphate biosynthetic process"/>
    <property type="evidence" value="ECO:0007669"/>
    <property type="project" value="TreeGrafter"/>
</dbReference>
<comment type="caution">
    <text evidence="9">The sequence shown here is derived from an EMBL/GenBank/DDBJ whole genome shotgun (WGS) entry which is preliminary data.</text>
</comment>
<dbReference type="HAMAP" id="MF_00147_B">
    <property type="entry name" value="TIM_B"/>
    <property type="match status" value="1"/>
</dbReference>
<dbReference type="PANTHER" id="PTHR21139:SF42">
    <property type="entry name" value="TRIOSEPHOSPHATE ISOMERASE"/>
    <property type="match status" value="1"/>
</dbReference>
<gene>
    <name evidence="7" type="primary">tpiA</name>
    <name evidence="9" type="ORF">ENN51_08320</name>
</gene>
<evidence type="ECO:0000256" key="5">
    <source>
        <dbReference type="ARBA" id="ARBA00023152"/>
    </source>
</evidence>
<evidence type="ECO:0000256" key="6">
    <source>
        <dbReference type="ARBA" id="ARBA00023235"/>
    </source>
</evidence>
<dbReference type="FunFam" id="3.20.20.70:FF:000016">
    <property type="entry name" value="Triosephosphate isomerase"/>
    <property type="match status" value="1"/>
</dbReference>
<sequence length="249" mass="27362">MRTPLIAGNWKMHLAPTEARKYAIRLRVRLADVRGRDILVFPPFTALPAVIEELGRSGIACGGQNLHWEKQGAFTGEISAPFLADLGCSHVLVGHSERRHIFGETDEDCGRKTRAALDAGLTPILCVGETLEQREADATRQVIERQLAAGLKPVQEDEKFVLAYEPVWAIGTGRTASPEQADEVHRHIRAWLGSRFTPDLAARVRILYGGSVKPENVDDLMKLPDLDGVLVGGAALNADSFDRIVRFLP</sequence>
<comment type="pathway">
    <text evidence="1 7 8">Carbohydrate degradation; glycolysis; D-glyceraldehyde 3-phosphate from glycerone phosphate: step 1/1.</text>
</comment>
<dbReference type="Proteomes" id="UP000885672">
    <property type="component" value="Unassembled WGS sequence"/>
</dbReference>